<dbReference type="EMBL" id="CM042061">
    <property type="protein sequence ID" value="KAI3673620.1"/>
    <property type="molecule type" value="Genomic_DNA"/>
</dbReference>
<comment type="caution">
    <text evidence="1">The sequence shown here is derived from an EMBL/GenBank/DDBJ whole genome shotgun (WGS) entry which is preliminary data.</text>
</comment>
<organism evidence="1 2">
    <name type="scientific">Arctium lappa</name>
    <name type="common">Greater burdock</name>
    <name type="synonym">Lappa major</name>
    <dbReference type="NCBI Taxonomy" id="4217"/>
    <lineage>
        <taxon>Eukaryota</taxon>
        <taxon>Viridiplantae</taxon>
        <taxon>Streptophyta</taxon>
        <taxon>Embryophyta</taxon>
        <taxon>Tracheophyta</taxon>
        <taxon>Spermatophyta</taxon>
        <taxon>Magnoliopsida</taxon>
        <taxon>eudicotyledons</taxon>
        <taxon>Gunneridae</taxon>
        <taxon>Pentapetalae</taxon>
        <taxon>asterids</taxon>
        <taxon>campanulids</taxon>
        <taxon>Asterales</taxon>
        <taxon>Asteraceae</taxon>
        <taxon>Carduoideae</taxon>
        <taxon>Cardueae</taxon>
        <taxon>Arctiinae</taxon>
        <taxon>Arctium</taxon>
    </lineage>
</organism>
<sequence length="299" mass="33458">MGNLIVLFLLGESKFFASKSKAYKDVCHDKYKRKRSDQPQTISSAQELAVMRVSNDALEQETSVKISGSKTCNEGDQDEYFELCNDDGTCELDVDNMTKSFGHQEEDLSCSEQEVKVFEEENHEGLEGDGEVSLPAEELNKYVYPEELAGKVILITGASSGIGEHLAIEYAKEGVCLALVARRDKQLQMVARNAKAMGSPDVIAISADVSKHWDCNRFVEQTIKHFGKLDYLVNNAAIATFGFFEDQTHIPDHNPFMASKTTFLSFFESIRMELDSEVDITIVTLGMVDSIMTNDKWME</sequence>
<gene>
    <name evidence="1" type="ORF">L6452_39744</name>
</gene>
<accession>A0ACB8XSM9</accession>
<proteinExistence type="predicted"/>
<reference evidence="2" key="1">
    <citation type="journal article" date="2022" name="Mol. Ecol. Resour.">
        <title>The genomes of chicory, endive, great burdock and yacon provide insights into Asteraceae palaeo-polyploidization history and plant inulin production.</title>
        <authorList>
            <person name="Fan W."/>
            <person name="Wang S."/>
            <person name="Wang H."/>
            <person name="Wang A."/>
            <person name="Jiang F."/>
            <person name="Liu H."/>
            <person name="Zhao H."/>
            <person name="Xu D."/>
            <person name="Zhang Y."/>
        </authorList>
    </citation>
    <scope>NUCLEOTIDE SEQUENCE [LARGE SCALE GENOMIC DNA]</scope>
    <source>
        <strain evidence="2">cv. Niubang</strain>
    </source>
</reference>
<protein>
    <submittedName>
        <fullName evidence="1">Uncharacterized protein</fullName>
    </submittedName>
</protein>
<dbReference type="Proteomes" id="UP001055879">
    <property type="component" value="Linkage Group LG15"/>
</dbReference>
<evidence type="ECO:0000313" key="2">
    <source>
        <dbReference type="Proteomes" id="UP001055879"/>
    </source>
</evidence>
<name>A0ACB8XSM9_ARCLA</name>
<keyword evidence="2" id="KW-1185">Reference proteome</keyword>
<evidence type="ECO:0000313" key="1">
    <source>
        <dbReference type="EMBL" id="KAI3673620.1"/>
    </source>
</evidence>
<reference evidence="1 2" key="2">
    <citation type="journal article" date="2022" name="Mol. Ecol. Resour.">
        <title>The genomes of chicory, endive, great burdock and yacon provide insights into Asteraceae paleo-polyploidization history and plant inulin production.</title>
        <authorList>
            <person name="Fan W."/>
            <person name="Wang S."/>
            <person name="Wang H."/>
            <person name="Wang A."/>
            <person name="Jiang F."/>
            <person name="Liu H."/>
            <person name="Zhao H."/>
            <person name="Xu D."/>
            <person name="Zhang Y."/>
        </authorList>
    </citation>
    <scope>NUCLEOTIDE SEQUENCE [LARGE SCALE GENOMIC DNA]</scope>
    <source>
        <strain evidence="2">cv. Niubang</strain>
    </source>
</reference>